<reference evidence="3" key="1">
    <citation type="journal article" date="2019" name="Int. J. Syst. Evol. Microbiol.">
        <title>The Global Catalogue of Microorganisms (GCM) 10K type strain sequencing project: providing services to taxonomists for standard genome sequencing and annotation.</title>
        <authorList>
            <consortium name="The Broad Institute Genomics Platform"/>
            <consortium name="The Broad Institute Genome Sequencing Center for Infectious Disease"/>
            <person name="Wu L."/>
            <person name="Ma J."/>
        </authorList>
    </citation>
    <scope>NUCLEOTIDE SEQUENCE [LARGE SCALE GENOMIC DNA]</scope>
    <source>
        <strain evidence="3">CCM 7043</strain>
    </source>
</reference>
<organism evidence="2 3">
    <name type="scientific">Promicromonospora aerolata</name>
    <dbReference type="NCBI Taxonomy" id="195749"/>
    <lineage>
        <taxon>Bacteria</taxon>
        <taxon>Bacillati</taxon>
        <taxon>Actinomycetota</taxon>
        <taxon>Actinomycetes</taxon>
        <taxon>Micrococcales</taxon>
        <taxon>Promicromonosporaceae</taxon>
        <taxon>Promicromonospora</taxon>
    </lineage>
</organism>
<dbReference type="InterPro" id="IPR043426">
    <property type="entry name" value="MltB-like"/>
</dbReference>
<gene>
    <name evidence="2" type="ORF">ACFSL2_26460</name>
</gene>
<dbReference type="EMBL" id="JBHUHF010000001">
    <property type="protein sequence ID" value="MFD2029052.1"/>
    <property type="molecule type" value="Genomic_DNA"/>
</dbReference>
<dbReference type="RefSeq" id="WP_377200707.1">
    <property type="nucleotide sequence ID" value="NZ_JBHUHF010000001.1"/>
</dbReference>
<dbReference type="Proteomes" id="UP001597338">
    <property type="component" value="Unassembled WGS sequence"/>
</dbReference>
<dbReference type="SUPFAM" id="SSF53955">
    <property type="entry name" value="Lysozyme-like"/>
    <property type="match status" value="1"/>
</dbReference>
<evidence type="ECO:0000313" key="3">
    <source>
        <dbReference type="Proteomes" id="UP001597338"/>
    </source>
</evidence>
<dbReference type="InterPro" id="IPR023346">
    <property type="entry name" value="Lysozyme-like_dom_sf"/>
</dbReference>
<dbReference type="CDD" id="cd13399">
    <property type="entry name" value="Slt35-like"/>
    <property type="match status" value="1"/>
</dbReference>
<feature type="domain" description="Transglycosylase SLT" evidence="1">
    <location>
        <begin position="164"/>
        <end position="208"/>
    </location>
</feature>
<dbReference type="InterPro" id="IPR031304">
    <property type="entry name" value="SLT_2"/>
</dbReference>
<accession>A0ABW4VJY9</accession>
<dbReference type="PANTHER" id="PTHR30163">
    <property type="entry name" value="MEMBRANE-BOUND LYTIC MUREIN TRANSGLYCOSYLASE B"/>
    <property type="match status" value="1"/>
</dbReference>
<dbReference type="Gene3D" id="1.10.530.10">
    <property type="match status" value="1"/>
</dbReference>
<evidence type="ECO:0000313" key="2">
    <source>
        <dbReference type="EMBL" id="MFD2029052.1"/>
    </source>
</evidence>
<dbReference type="PROSITE" id="PS51257">
    <property type="entry name" value="PROKAR_LIPOPROTEIN"/>
    <property type="match status" value="1"/>
</dbReference>
<name>A0ABW4VJY9_9MICO</name>
<evidence type="ECO:0000259" key="1">
    <source>
        <dbReference type="Pfam" id="PF13406"/>
    </source>
</evidence>
<keyword evidence="3" id="KW-1185">Reference proteome</keyword>
<protein>
    <submittedName>
        <fullName evidence="2">Lytic transglycosylase domain-containing protein</fullName>
    </submittedName>
</protein>
<sequence length="243" mass="25363">MRTPRAGIVIVTTALLLGGCGMDAPRQSPPVLEFPPAPLQLVPESAAKPDKAADAVPLADLARPEWLRDVSESTAIPERALAAYAGASLRLAQTRPECGVGWNTLAGIGAVETIHGSYGGASASTDGTVRPSIIGIALDGSEGVKEILDTDKGELDGDEEYDRAVGPMQFIPTTWKDYAEDGNLDGETDPNQIDDAALTAALYLCDSGGDVTTDDGWSTALGTYNQSVSYAHKVAELAESYTP</sequence>
<dbReference type="Pfam" id="PF13406">
    <property type="entry name" value="SLT_2"/>
    <property type="match status" value="1"/>
</dbReference>
<dbReference type="PANTHER" id="PTHR30163:SF8">
    <property type="entry name" value="LYTIC MUREIN TRANSGLYCOSYLASE"/>
    <property type="match status" value="1"/>
</dbReference>
<proteinExistence type="predicted"/>
<comment type="caution">
    <text evidence="2">The sequence shown here is derived from an EMBL/GenBank/DDBJ whole genome shotgun (WGS) entry which is preliminary data.</text>
</comment>